<dbReference type="OrthoDB" id="9411774at2759"/>
<accession>A0A4D6MZU8</accession>
<evidence type="ECO:0000256" key="5">
    <source>
        <dbReference type="ARBA" id="ARBA00022833"/>
    </source>
</evidence>
<evidence type="ECO:0000259" key="10">
    <source>
        <dbReference type="PROSITE" id="PS50157"/>
    </source>
</evidence>
<keyword evidence="5" id="KW-0862">Zinc</keyword>
<evidence type="ECO:0000256" key="9">
    <source>
        <dbReference type="PROSITE-ProRule" id="PRU00042"/>
    </source>
</evidence>
<organism evidence="11 12">
    <name type="scientific">Vigna unguiculata</name>
    <name type="common">Cowpea</name>
    <dbReference type="NCBI Taxonomy" id="3917"/>
    <lineage>
        <taxon>Eukaryota</taxon>
        <taxon>Viridiplantae</taxon>
        <taxon>Streptophyta</taxon>
        <taxon>Embryophyta</taxon>
        <taxon>Tracheophyta</taxon>
        <taxon>Spermatophyta</taxon>
        <taxon>Magnoliopsida</taxon>
        <taxon>eudicotyledons</taxon>
        <taxon>Gunneridae</taxon>
        <taxon>Pentapetalae</taxon>
        <taxon>rosids</taxon>
        <taxon>fabids</taxon>
        <taxon>Fabales</taxon>
        <taxon>Fabaceae</taxon>
        <taxon>Papilionoideae</taxon>
        <taxon>50 kb inversion clade</taxon>
        <taxon>NPAAA clade</taxon>
        <taxon>indigoferoid/millettioid clade</taxon>
        <taxon>Phaseoleae</taxon>
        <taxon>Vigna</taxon>
    </lineage>
</organism>
<evidence type="ECO:0000256" key="4">
    <source>
        <dbReference type="ARBA" id="ARBA00022771"/>
    </source>
</evidence>
<dbReference type="GO" id="GO:0006950">
    <property type="term" value="P:response to stress"/>
    <property type="evidence" value="ECO:0007669"/>
    <property type="project" value="TreeGrafter"/>
</dbReference>
<feature type="domain" description="C2H2-type" evidence="10">
    <location>
        <begin position="37"/>
        <end position="67"/>
    </location>
</feature>
<dbReference type="GO" id="GO:0008270">
    <property type="term" value="F:zinc ion binding"/>
    <property type="evidence" value="ECO:0007669"/>
    <property type="project" value="UniProtKB-KW"/>
</dbReference>
<keyword evidence="6" id="KW-0805">Transcription regulation</keyword>
<dbReference type="AlphaFoldDB" id="A0A4D6MZU8"/>
<dbReference type="Gramene" id="Vigun07g084200.1.v1.2">
    <property type="protein sequence ID" value="Vigun07g084200.1.v1.2.CDS.1"/>
    <property type="gene ID" value="Vigun07g084200.v1.2"/>
</dbReference>
<keyword evidence="12" id="KW-1185">Reference proteome</keyword>
<keyword evidence="3" id="KW-0677">Repeat</keyword>
<keyword evidence="4 9" id="KW-0863">Zinc-finger</keyword>
<dbReference type="GO" id="GO:0005634">
    <property type="term" value="C:nucleus"/>
    <property type="evidence" value="ECO:0007669"/>
    <property type="project" value="UniProtKB-SubCell"/>
</dbReference>
<keyword evidence="2" id="KW-0479">Metal-binding</keyword>
<dbReference type="InterPro" id="IPR013087">
    <property type="entry name" value="Znf_C2H2_type"/>
</dbReference>
<dbReference type="SUPFAM" id="SSF57667">
    <property type="entry name" value="beta-beta-alpha zinc fingers"/>
    <property type="match status" value="1"/>
</dbReference>
<evidence type="ECO:0000256" key="7">
    <source>
        <dbReference type="ARBA" id="ARBA00023163"/>
    </source>
</evidence>
<evidence type="ECO:0000256" key="1">
    <source>
        <dbReference type="ARBA" id="ARBA00004123"/>
    </source>
</evidence>
<comment type="subcellular location">
    <subcellularLocation>
        <location evidence="1">Nucleus</location>
    </subcellularLocation>
</comment>
<dbReference type="Gene3D" id="3.30.160.60">
    <property type="entry name" value="Classic Zinc Finger"/>
    <property type="match status" value="1"/>
</dbReference>
<evidence type="ECO:0000313" key="11">
    <source>
        <dbReference type="EMBL" id="QCE07043.1"/>
    </source>
</evidence>
<sequence length="132" mass="15397">MKRQRESEGATLESWDITNCLTMTDKTVSATFPEEAFECRTCNRKFSSFQALGGHKKVKVVEEKEKHLKRTRSDPKTHMRRRRAINQVVAKVSVMKRSSNAKPFCFDLNLTPLQNHFNFFFFTKLSPKLNSH</sequence>
<dbReference type="Proteomes" id="UP000501690">
    <property type="component" value="Linkage Group LG9"/>
</dbReference>
<evidence type="ECO:0000256" key="6">
    <source>
        <dbReference type="ARBA" id="ARBA00023015"/>
    </source>
</evidence>
<dbReference type="Pfam" id="PF13912">
    <property type="entry name" value="zf-C2H2_6"/>
    <property type="match status" value="1"/>
</dbReference>
<evidence type="ECO:0000313" key="12">
    <source>
        <dbReference type="Proteomes" id="UP000501690"/>
    </source>
</evidence>
<dbReference type="InterPro" id="IPR036236">
    <property type="entry name" value="Znf_C2H2_sf"/>
</dbReference>
<dbReference type="GO" id="GO:0010200">
    <property type="term" value="P:response to chitin"/>
    <property type="evidence" value="ECO:0007669"/>
    <property type="project" value="TreeGrafter"/>
</dbReference>
<dbReference type="PANTHER" id="PTHR26374:SF360">
    <property type="entry name" value="ZINC FINGER PROTEIN ZAT18"/>
    <property type="match status" value="1"/>
</dbReference>
<dbReference type="EMBL" id="CP039353">
    <property type="protein sequence ID" value="QCE07043.1"/>
    <property type="molecule type" value="Genomic_DNA"/>
</dbReference>
<dbReference type="PROSITE" id="PS50157">
    <property type="entry name" value="ZINC_FINGER_C2H2_2"/>
    <property type="match status" value="1"/>
</dbReference>
<evidence type="ECO:0000256" key="8">
    <source>
        <dbReference type="ARBA" id="ARBA00023242"/>
    </source>
</evidence>
<evidence type="ECO:0000256" key="3">
    <source>
        <dbReference type="ARBA" id="ARBA00022737"/>
    </source>
</evidence>
<proteinExistence type="predicted"/>
<protein>
    <recommendedName>
        <fullName evidence="10">C2H2-type domain-containing protein</fullName>
    </recommendedName>
</protein>
<gene>
    <name evidence="11" type="ORF">DEO72_LG9g2059</name>
</gene>
<dbReference type="PANTHER" id="PTHR26374">
    <property type="entry name" value="ZINC FINGER PROTEIN ZAT5"/>
    <property type="match status" value="1"/>
</dbReference>
<reference evidence="11 12" key="1">
    <citation type="submission" date="2019-04" db="EMBL/GenBank/DDBJ databases">
        <title>An improved genome assembly and genetic linkage map for asparagus bean, Vigna unguiculata ssp. sesquipedialis.</title>
        <authorList>
            <person name="Xia Q."/>
            <person name="Zhang R."/>
            <person name="Dong Y."/>
        </authorList>
    </citation>
    <scope>NUCLEOTIDE SEQUENCE [LARGE SCALE GENOMIC DNA]</scope>
    <source>
        <tissue evidence="11">Leaf</tissue>
    </source>
</reference>
<name>A0A4D6MZU8_VIGUN</name>
<evidence type="ECO:0000256" key="2">
    <source>
        <dbReference type="ARBA" id="ARBA00022723"/>
    </source>
</evidence>
<keyword evidence="8" id="KW-0539">Nucleus</keyword>
<keyword evidence="7" id="KW-0804">Transcription</keyword>